<comment type="similarity">
    <text evidence="9">Belongs to the methyltransferase superfamily. METTL18 family.</text>
</comment>
<dbReference type="PANTHER" id="PTHR14614">
    <property type="entry name" value="HEPATOCELLULAR CARCINOMA-ASSOCIATED ANTIGEN"/>
    <property type="match status" value="1"/>
</dbReference>
<keyword evidence="4" id="KW-0963">Cytoplasm</keyword>
<evidence type="ECO:0000256" key="2">
    <source>
        <dbReference type="ARBA" id="ARBA00004496"/>
    </source>
</evidence>
<dbReference type="EC" id="2.1.1.85" evidence="3"/>
<evidence type="ECO:0000256" key="6">
    <source>
        <dbReference type="ARBA" id="ARBA00022679"/>
    </source>
</evidence>
<accession>A0ABP0DWG7</accession>
<proteinExistence type="inferred from homology"/>
<keyword evidence="7" id="KW-0949">S-adenosyl-L-methionine</keyword>
<keyword evidence="5" id="KW-0489">Methyltransferase</keyword>
<dbReference type="InterPro" id="IPR029063">
    <property type="entry name" value="SAM-dependent_MTases_sf"/>
</dbReference>
<name>A0ABP0DWG7_9PEZI</name>
<sequence length="443" mass="46506">MASFSFSFSGDDIEDDSAIGTTQDAAGPPTASVSNLQGLQALPAQGASLVTPTAAAAAAPAASAFPVQGKPQLPPQRHHLGEMLSKLPSKIAFGLLDVALDSRAKSAMPMGGGHSGTSVLRKEPCLIRLPRRELWDVKVQLMAEEEAEDDEAGNKQELAPGLGEHDVKTGIYEGGFKSWESSVDLVKVLLQPPSTTSTPALSSVAGAVLSQDGPAHVIELGCGTALPSLALFHWACAADPSAKNATRSSRGHPLSITVADYNPSVLYLVTLPNFLLTWALQRRDTSPLLQQALSFEDEDGGGDAIGELELTDEVKEAFCAFLKSSGITLSFLSGGWSAAFVDLLYGPFAVNTGPTAHTLVLGAETIYSPFALEIFSVTLLAILQRESGPSTTAMAIIGAKKLYFGVGGSLDDFVQRMREAGATVNELREEADGVRRGVVQCLL</sequence>
<dbReference type="EMBL" id="CAWUOM010000111">
    <property type="protein sequence ID" value="CAK7272633.1"/>
    <property type="molecule type" value="Genomic_DNA"/>
</dbReference>
<comment type="caution">
    <text evidence="10">The sequence shown here is derived from an EMBL/GenBank/DDBJ whole genome shotgun (WGS) entry which is preliminary data.</text>
</comment>
<evidence type="ECO:0000256" key="8">
    <source>
        <dbReference type="ARBA" id="ARBA00023242"/>
    </source>
</evidence>
<keyword evidence="11" id="KW-1185">Reference proteome</keyword>
<dbReference type="Proteomes" id="UP001642501">
    <property type="component" value="Unassembled WGS sequence"/>
</dbReference>
<reference evidence="10 11" key="1">
    <citation type="submission" date="2024-01" db="EMBL/GenBank/DDBJ databases">
        <authorList>
            <person name="Allen C."/>
            <person name="Tagirdzhanova G."/>
        </authorList>
    </citation>
    <scope>NUCLEOTIDE SEQUENCE [LARGE SCALE GENOMIC DNA]</scope>
    <source>
        <strain evidence="10 11">CBS 573.63</strain>
    </source>
</reference>
<evidence type="ECO:0000256" key="7">
    <source>
        <dbReference type="ARBA" id="ARBA00022691"/>
    </source>
</evidence>
<dbReference type="Gene3D" id="3.40.50.150">
    <property type="entry name" value="Vaccinia Virus protein VP39"/>
    <property type="match status" value="1"/>
</dbReference>
<evidence type="ECO:0000256" key="1">
    <source>
        <dbReference type="ARBA" id="ARBA00004123"/>
    </source>
</evidence>
<dbReference type="InterPro" id="IPR019410">
    <property type="entry name" value="Methyltransf_16"/>
</dbReference>
<evidence type="ECO:0000256" key="9">
    <source>
        <dbReference type="ARBA" id="ARBA00038126"/>
    </source>
</evidence>
<keyword evidence="8" id="KW-0539">Nucleus</keyword>
<keyword evidence="6" id="KW-0808">Transferase</keyword>
<dbReference type="PANTHER" id="PTHR14614:SF39">
    <property type="entry name" value="HISTIDINE PROTEIN METHYLTRANSFERASE 1 HOMOLOG"/>
    <property type="match status" value="1"/>
</dbReference>
<evidence type="ECO:0000313" key="10">
    <source>
        <dbReference type="EMBL" id="CAK7272633.1"/>
    </source>
</evidence>
<organism evidence="10 11">
    <name type="scientific">Sporothrix epigloea</name>
    <dbReference type="NCBI Taxonomy" id="1892477"/>
    <lineage>
        <taxon>Eukaryota</taxon>
        <taxon>Fungi</taxon>
        <taxon>Dikarya</taxon>
        <taxon>Ascomycota</taxon>
        <taxon>Pezizomycotina</taxon>
        <taxon>Sordariomycetes</taxon>
        <taxon>Sordariomycetidae</taxon>
        <taxon>Ophiostomatales</taxon>
        <taxon>Ophiostomataceae</taxon>
        <taxon>Sporothrix</taxon>
    </lineage>
</organism>
<gene>
    <name evidence="10" type="ORF">SEPCBS57363_005228</name>
</gene>
<evidence type="ECO:0000313" key="11">
    <source>
        <dbReference type="Proteomes" id="UP001642501"/>
    </source>
</evidence>
<evidence type="ECO:0000256" key="5">
    <source>
        <dbReference type="ARBA" id="ARBA00022603"/>
    </source>
</evidence>
<comment type="subcellular location">
    <subcellularLocation>
        <location evidence="2">Cytoplasm</location>
    </subcellularLocation>
    <subcellularLocation>
        <location evidence="1">Nucleus</location>
    </subcellularLocation>
</comment>
<evidence type="ECO:0000256" key="4">
    <source>
        <dbReference type="ARBA" id="ARBA00022490"/>
    </source>
</evidence>
<evidence type="ECO:0000256" key="3">
    <source>
        <dbReference type="ARBA" id="ARBA00012533"/>
    </source>
</evidence>
<protein>
    <recommendedName>
        <fullName evidence="3">protein-histidine N-methyltransferase</fullName>
        <ecNumber evidence="3">2.1.1.85</ecNumber>
    </recommendedName>
</protein>